<protein>
    <submittedName>
        <fullName evidence="1">Uncharacterized protein</fullName>
    </submittedName>
</protein>
<organism evidence="1">
    <name type="scientific">marine sediment metagenome</name>
    <dbReference type="NCBI Taxonomy" id="412755"/>
    <lineage>
        <taxon>unclassified sequences</taxon>
        <taxon>metagenomes</taxon>
        <taxon>ecological metagenomes</taxon>
    </lineage>
</organism>
<dbReference type="EMBL" id="LAZR01031372">
    <property type="protein sequence ID" value="KKL53945.1"/>
    <property type="molecule type" value="Genomic_DNA"/>
</dbReference>
<proteinExistence type="predicted"/>
<gene>
    <name evidence="1" type="ORF">LCGC14_2270410</name>
</gene>
<evidence type="ECO:0000313" key="1">
    <source>
        <dbReference type="EMBL" id="KKL53945.1"/>
    </source>
</evidence>
<sequence>MVKYFECSKCGNKAVDMPIKEPNVVCWNCMDNVSLEDFDKVDLENLFFEASSIQKMGERFLLEIPQSLKNNIELMSKKLRTGRWIVQIKSKFGG</sequence>
<name>A0A0F9F9K1_9ZZZZ</name>
<reference evidence="1" key="1">
    <citation type="journal article" date="2015" name="Nature">
        <title>Complex archaea that bridge the gap between prokaryotes and eukaryotes.</title>
        <authorList>
            <person name="Spang A."/>
            <person name="Saw J.H."/>
            <person name="Jorgensen S.L."/>
            <person name="Zaremba-Niedzwiedzka K."/>
            <person name="Martijn J."/>
            <person name="Lind A.E."/>
            <person name="van Eijk R."/>
            <person name="Schleper C."/>
            <person name="Guy L."/>
            <person name="Ettema T.J."/>
        </authorList>
    </citation>
    <scope>NUCLEOTIDE SEQUENCE</scope>
</reference>
<comment type="caution">
    <text evidence="1">The sequence shown here is derived from an EMBL/GenBank/DDBJ whole genome shotgun (WGS) entry which is preliminary data.</text>
</comment>
<dbReference type="AlphaFoldDB" id="A0A0F9F9K1"/>
<accession>A0A0F9F9K1</accession>